<gene>
    <name evidence="1" type="ORF">XD94_0242</name>
</gene>
<sequence length="83" mass="9334">MKIDFSGEVLWVKKYGTPGDDIGRCLTVTDEDSILLVSRVENAGSERLMATLVEKDGIKFDRNSMVRTETICQGRHVPREMTS</sequence>
<organism evidence="1 2">
    <name type="scientific">Mesotoga prima</name>
    <dbReference type="NCBI Taxonomy" id="1184387"/>
    <lineage>
        <taxon>Bacteria</taxon>
        <taxon>Thermotogati</taxon>
        <taxon>Thermotogota</taxon>
        <taxon>Thermotogae</taxon>
        <taxon>Kosmotogales</taxon>
        <taxon>Kosmotogaceae</taxon>
        <taxon>Mesotoga</taxon>
    </lineage>
</organism>
<protein>
    <submittedName>
        <fullName evidence="1">Uncharacterized protein</fullName>
    </submittedName>
</protein>
<dbReference type="AlphaFoldDB" id="A0A101HRU8"/>
<dbReference type="Proteomes" id="UP000054092">
    <property type="component" value="Unassembled WGS sequence"/>
</dbReference>
<proteinExistence type="predicted"/>
<evidence type="ECO:0000313" key="1">
    <source>
        <dbReference type="EMBL" id="KUK81961.1"/>
    </source>
</evidence>
<accession>A0A101HRU8</accession>
<name>A0A101HRU8_9BACT</name>
<reference evidence="2" key="1">
    <citation type="journal article" date="2015" name="MBio">
        <title>Genome-Resolved Metagenomic Analysis Reveals Roles for Candidate Phyla and Other Microbial Community Members in Biogeochemical Transformations in Oil Reservoirs.</title>
        <authorList>
            <person name="Hu P."/>
            <person name="Tom L."/>
            <person name="Singh A."/>
            <person name="Thomas B.C."/>
            <person name="Baker B.J."/>
            <person name="Piceno Y.M."/>
            <person name="Andersen G.L."/>
            <person name="Banfield J.F."/>
        </authorList>
    </citation>
    <scope>NUCLEOTIDE SEQUENCE [LARGE SCALE GENOMIC DNA]</scope>
</reference>
<comment type="caution">
    <text evidence="1">The sequence shown here is derived from an EMBL/GenBank/DDBJ whole genome shotgun (WGS) entry which is preliminary data.</text>
</comment>
<dbReference type="EMBL" id="LGGP01000023">
    <property type="protein sequence ID" value="KUK81961.1"/>
    <property type="molecule type" value="Genomic_DNA"/>
</dbReference>
<evidence type="ECO:0000313" key="2">
    <source>
        <dbReference type="Proteomes" id="UP000054092"/>
    </source>
</evidence>
<dbReference type="PATRIC" id="fig|1184387.3.peg.542"/>